<name>X0VA13_9ZZZZ</name>
<comment type="caution">
    <text evidence="1">The sequence shown here is derived from an EMBL/GenBank/DDBJ whole genome shotgun (WGS) entry which is preliminary data.</text>
</comment>
<protein>
    <submittedName>
        <fullName evidence="1">Uncharacterized protein</fullName>
    </submittedName>
</protein>
<accession>X0VA13</accession>
<reference evidence="1" key="1">
    <citation type="journal article" date="2014" name="Front. Microbiol.">
        <title>High frequency of phylogenetically diverse reductive dehalogenase-homologous genes in deep subseafloor sedimentary metagenomes.</title>
        <authorList>
            <person name="Kawai M."/>
            <person name="Futagami T."/>
            <person name="Toyoda A."/>
            <person name="Takaki Y."/>
            <person name="Nishi S."/>
            <person name="Hori S."/>
            <person name="Arai W."/>
            <person name="Tsubouchi T."/>
            <person name="Morono Y."/>
            <person name="Uchiyama I."/>
            <person name="Ito T."/>
            <person name="Fujiyama A."/>
            <person name="Inagaki F."/>
            <person name="Takami H."/>
        </authorList>
    </citation>
    <scope>NUCLEOTIDE SEQUENCE</scope>
    <source>
        <strain evidence="1">Expedition CK06-06</strain>
    </source>
</reference>
<dbReference type="EMBL" id="BARS01037721">
    <property type="protein sequence ID" value="GAG15065.1"/>
    <property type="molecule type" value="Genomic_DNA"/>
</dbReference>
<gene>
    <name evidence="1" type="ORF">S01H1_57802</name>
</gene>
<evidence type="ECO:0000313" key="1">
    <source>
        <dbReference type="EMBL" id="GAG15065.1"/>
    </source>
</evidence>
<proteinExistence type="predicted"/>
<sequence>MEIPQWVAENEESVNLAHALVLDQCRRGHGYPVALMEAHEKAVVTTADRENFWGLVELSIADERLNIRSSGKSRSKRLRWV</sequence>
<dbReference type="AlphaFoldDB" id="X0VA13"/>
<organism evidence="1">
    <name type="scientific">marine sediment metagenome</name>
    <dbReference type="NCBI Taxonomy" id="412755"/>
    <lineage>
        <taxon>unclassified sequences</taxon>
        <taxon>metagenomes</taxon>
        <taxon>ecological metagenomes</taxon>
    </lineage>
</organism>